<dbReference type="InterPro" id="IPR029058">
    <property type="entry name" value="AB_hydrolase_fold"/>
</dbReference>
<dbReference type="PANTHER" id="PTHR10794">
    <property type="entry name" value="ABHYDROLASE DOMAIN-CONTAINING PROTEIN"/>
    <property type="match status" value="1"/>
</dbReference>
<feature type="active site" description="Charge relay system" evidence="2">
    <location>
        <position position="278"/>
    </location>
</feature>
<evidence type="ECO:0000256" key="1">
    <source>
        <dbReference type="ARBA" id="ARBA00010884"/>
    </source>
</evidence>
<evidence type="ECO:0000313" key="4">
    <source>
        <dbReference type="Proteomes" id="UP000675920"/>
    </source>
</evidence>
<feature type="active site" description="Charge relay system" evidence="2">
    <location>
        <position position="145"/>
    </location>
</feature>
<dbReference type="GO" id="GO:0034338">
    <property type="term" value="F:short-chain carboxylesterase activity"/>
    <property type="evidence" value="ECO:0007669"/>
    <property type="project" value="TreeGrafter"/>
</dbReference>
<name>A0A8B6X8K7_9BURK</name>
<dbReference type="PIRSF" id="PIRSF005211">
    <property type="entry name" value="Ab_hydro_YheT"/>
    <property type="match status" value="1"/>
</dbReference>
<evidence type="ECO:0000313" key="5">
    <source>
        <dbReference type="RefSeq" id="WP_051378570.1"/>
    </source>
</evidence>
<protein>
    <submittedName>
        <fullName evidence="5">YheT family hydrolase</fullName>
        <ecNumber evidence="5">3.1.1.-</ecNumber>
    </submittedName>
</protein>
<feature type="domain" description="AB hydrolase-1" evidence="3">
    <location>
        <begin position="65"/>
        <end position="312"/>
    </location>
</feature>
<dbReference type="SUPFAM" id="SSF53474">
    <property type="entry name" value="alpha/beta-Hydrolases"/>
    <property type="match status" value="1"/>
</dbReference>
<organism evidence="4 5">
    <name type="scientific">Derxia gummosa DSM 723</name>
    <dbReference type="NCBI Taxonomy" id="1121388"/>
    <lineage>
        <taxon>Bacteria</taxon>
        <taxon>Pseudomonadati</taxon>
        <taxon>Pseudomonadota</taxon>
        <taxon>Betaproteobacteria</taxon>
        <taxon>Burkholderiales</taxon>
        <taxon>Alcaligenaceae</taxon>
        <taxon>Derxia</taxon>
    </lineage>
</organism>
<evidence type="ECO:0000259" key="3">
    <source>
        <dbReference type="Pfam" id="PF00561"/>
    </source>
</evidence>
<accession>A0A8B6X8K7</accession>
<reference evidence="5" key="1">
    <citation type="submission" date="2025-08" db="UniProtKB">
        <authorList>
            <consortium name="RefSeq"/>
        </authorList>
    </citation>
    <scope>IDENTIFICATION</scope>
</reference>
<dbReference type="OrthoDB" id="332676at2"/>
<proteinExistence type="inferred from homology"/>
<dbReference type="Proteomes" id="UP000675920">
    <property type="component" value="Unplaced"/>
</dbReference>
<keyword evidence="5" id="KW-0378">Hydrolase</keyword>
<dbReference type="PANTHER" id="PTHR10794:SF94">
    <property type="entry name" value="ESTERASE YHET-RELATED"/>
    <property type="match status" value="1"/>
</dbReference>
<sequence length="336" mass="36125">MAGYRAPAWLRLGPAAGHAQTILPALLARCPATPLRRERWDTETDGRPDGDFIDVDFVDGEAGRPWVVLFHGLEGSSRSHYARALMHALRIRGWTGVIPHFRGCSGEPNRLARAYHSGDSAEVGWVLRRIAARAAGAPLYAAGVSLGGNALLKWLGESGADARFVTAAAGISAPLDLMAGGAAISRGLSMVYTRMFLRTLRVKVAAKLAAHPAHPLLASGRTSLDAIRAARTLREFDNLYTAPMHGYRDTDDYWTRASSKPLLRHIVVPTLVLNARNDPFLPAEALPGPAEVSAVVTLEQPAEGGHVGFATGAFPGRLDWLPARILGFFDDHTDHG</sequence>
<dbReference type="EC" id="3.1.1.-" evidence="5"/>
<dbReference type="AlphaFoldDB" id="A0A8B6X8K7"/>
<evidence type="ECO:0000256" key="2">
    <source>
        <dbReference type="PIRSR" id="PIRSR005211-1"/>
    </source>
</evidence>
<feature type="active site" description="Charge relay system" evidence="2">
    <location>
        <position position="306"/>
    </location>
</feature>
<dbReference type="GO" id="GO:0047372">
    <property type="term" value="F:monoacylglycerol lipase activity"/>
    <property type="evidence" value="ECO:0007669"/>
    <property type="project" value="TreeGrafter"/>
</dbReference>
<dbReference type="InterPro" id="IPR012020">
    <property type="entry name" value="ABHD4"/>
</dbReference>
<dbReference type="RefSeq" id="WP_051378570.1">
    <property type="nucleotide sequence ID" value="NZ_AXWS01000008.1"/>
</dbReference>
<keyword evidence="4" id="KW-1185">Reference proteome</keyword>
<comment type="similarity">
    <text evidence="1">Belongs to the AB hydrolase superfamily. AB hydrolase 4 family.</text>
</comment>
<dbReference type="Pfam" id="PF00561">
    <property type="entry name" value="Abhydrolase_1"/>
    <property type="match status" value="1"/>
</dbReference>
<dbReference type="InterPro" id="IPR000073">
    <property type="entry name" value="AB_hydrolase_1"/>
</dbReference>
<dbReference type="Gene3D" id="3.40.50.1820">
    <property type="entry name" value="alpha/beta hydrolase"/>
    <property type="match status" value="1"/>
</dbReference>
<dbReference type="InterPro" id="IPR050960">
    <property type="entry name" value="AB_hydrolase_4_sf"/>
</dbReference>